<dbReference type="InterPro" id="IPR020449">
    <property type="entry name" value="Tscrpt_reg_AraC-type_HTH"/>
</dbReference>
<proteinExistence type="predicted"/>
<dbReference type="SUPFAM" id="SSF46689">
    <property type="entry name" value="Homeodomain-like"/>
    <property type="match status" value="2"/>
</dbReference>
<keyword evidence="3" id="KW-0804">Transcription</keyword>
<evidence type="ECO:0000256" key="2">
    <source>
        <dbReference type="ARBA" id="ARBA00023125"/>
    </source>
</evidence>
<dbReference type="Proteomes" id="UP000198769">
    <property type="component" value="Unassembled WGS sequence"/>
</dbReference>
<dbReference type="AlphaFoldDB" id="A0A1I4Y751"/>
<sequence>MALKLYGDDIENPLMERDHPLTGSLPYQDIIECETHLDLPYGRGSYNEIYFGDIHIGYGLANLADKTLLNFETDHETVEMHFAMKGKSSAVSGNFVENIDFSDGQNNIIYASGMEGTMEWESRNFELFEINLSPGFFKKFLPDESSLFETFRNRMEKGNGCQLNPEHNRINARMYELINEIINCERKGLFKRMFIEAKTIELLLLQFEQMSDQSLIKTSLKRTEIDKIHAVKDFIMKNHDSDHSLIELAHYAGTNEFALKKGFKELFGTTVFGFWSDLKMDEARKMILEKEMTISEVSDAIGYKNPRHFSTAFKKKFGIIPSQLKKF</sequence>
<accession>A0A1I4Y751</accession>
<dbReference type="PRINTS" id="PR00032">
    <property type="entry name" value="HTHARAC"/>
</dbReference>
<feature type="domain" description="HTH araC/xylS-type" evidence="4">
    <location>
        <begin position="229"/>
        <end position="327"/>
    </location>
</feature>
<dbReference type="InterPro" id="IPR018060">
    <property type="entry name" value="HTH_AraC"/>
</dbReference>
<dbReference type="InterPro" id="IPR009057">
    <property type="entry name" value="Homeodomain-like_sf"/>
</dbReference>
<gene>
    <name evidence="5" type="ORF">SAMN05421594_2200</name>
</gene>
<dbReference type="PANTHER" id="PTHR47893:SF1">
    <property type="entry name" value="REGULATORY PROTEIN PCHR"/>
    <property type="match status" value="1"/>
</dbReference>
<evidence type="ECO:0000256" key="1">
    <source>
        <dbReference type="ARBA" id="ARBA00023015"/>
    </source>
</evidence>
<dbReference type="GO" id="GO:0043565">
    <property type="term" value="F:sequence-specific DNA binding"/>
    <property type="evidence" value="ECO:0007669"/>
    <property type="project" value="InterPro"/>
</dbReference>
<dbReference type="Gene3D" id="1.10.10.60">
    <property type="entry name" value="Homeodomain-like"/>
    <property type="match status" value="2"/>
</dbReference>
<dbReference type="SMART" id="SM00342">
    <property type="entry name" value="HTH_ARAC"/>
    <property type="match status" value="1"/>
</dbReference>
<dbReference type="PROSITE" id="PS01124">
    <property type="entry name" value="HTH_ARAC_FAMILY_2"/>
    <property type="match status" value="1"/>
</dbReference>
<dbReference type="EMBL" id="FOVD01000003">
    <property type="protein sequence ID" value="SFN33904.1"/>
    <property type="molecule type" value="Genomic_DNA"/>
</dbReference>
<dbReference type="GO" id="GO:0003700">
    <property type="term" value="F:DNA-binding transcription factor activity"/>
    <property type="evidence" value="ECO:0007669"/>
    <property type="project" value="InterPro"/>
</dbReference>
<keyword evidence="2" id="KW-0238">DNA-binding</keyword>
<evidence type="ECO:0000313" key="6">
    <source>
        <dbReference type="Proteomes" id="UP000198769"/>
    </source>
</evidence>
<evidence type="ECO:0000259" key="4">
    <source>
        <dbReference type="PROSITE" id="PS01124"/>
    </source>
</evidence>
<dbReference type="RefSeq" id="WP_090024489.1">
    <property type="nucleotide sequence ID" value="NZ_FOVD01000003.1"/>
</dbReference>
<keyword evidence="1" id="KW-0805">Transcription regulation</keyword>
<dbReference type="InterPro" id="IPR053142">
    <property type="entry name" value="PchR_regulatory_protein"/>
</dbReference>
<dbReference type="PANTHER" id="PTHR47893">
    <property type="entry name" value="REGULATORY PROTEIN PCHR"/>
    <property type="match status" value="1"/>
</dbReference>
<dbReference type="OrthoDB" id="799767at2"/>
<evidence type="ECO:0000256" key="3">
    <source>
        <dbReference type="ARBA" id="ARBA00023163"/>
    </source>
</evidence>
<dbReference type="Pfam" id="PF12833">
    <property type="entry name" value="HTH_18"/>
    <property type="match status" value="1"/>
</dbReference>
<organism evidence="5 6">
    <name type="scientific">Chryseobacterium oleae</name>
    <dbReference type="NCBI Taxonomy" id="491207"/>
    <lineage>
        <taxon>Bacteria</taxon>
        <taxon>Pseudomonadati</taxon>
        <taxon>Bacteroidota</taxon>
        <taxon>Flavobacteriia</taxon>
        <taxon>Flavobacteriales</taxon>
        <taxon>Weeksellaceae</taxon>
        <taxon>Chryseobacterium group</taxon>
        <taxon>Chryseobacterium</taxon>
    </lineage>
</organism>
<keyword evidence="6" id="KW-1185">Reference proteome</keyword>
<name>A0A1I4Y751_CHROL</name>
<reference evidence="6" key="1">
    <citation type="submission" date="2016-10" db="EMBL/GenBank/DDBJ databases">
        <authorList>
            <person name="Varghese N."/>
            <person name="Submissions S."/>
        </authorList>
    </citation>
    <scope>NUCLEOTIDE SEQUENCE [LARGE SCALE GENOMIC DNA]</scope>
    <source>
        <strain evidence="6">DSM 25575</strain>
    </source>
</reference>
<protein>
    <submittedName>
        <fullName evidence="5">Transcriptional regulator, AraC family</fullName>
    </submittedName>
</protein>
<evidence type="ECO:0000313" key="5">
    <source>
        <dbReference type="EMBL" id="SFN33904.1"/>
    </source>
</evidence>